<evidence type="ECO:0000313" key="2">
    <source>
        <dbReference type="EMBL" id="EQD60977.1"/>
    </source>
</evidence>
<dbReference type="GO" id="GO:0005829">
    <property type="term" value="C:cytosol"/>
    <property type="evidence" value="ECO:0007669"/>
    <property type="project" value="TreeGrafter"/>
</dbReference>
<dbReference type="InterPro" id="IPR051917">
    <property type="entry name" value="Transposase-Integrase"/>
</dbReference>
<name>T1AU53_9ZZZZ</name>
<dbReference type="SUPFAM" id="SSF53098">
    <property type="entry name" value="Ribonuclease H-like"/>
    <property type="match status" value="1"/>
</dbReference>
<dbReference type="PANTHER" id="PTHR10948">
    <property type="entry name" value="TRANSPOSASE"/>
    <property type="match status" value="1"/>
</dbReference>
<comment type="caution">
    <text evidence="2">The sequence shown here is derived from an EMBL/GenBank/DDBJ whole genome shotgun (WGS) entry which is preliminary data.</text>
</comment>
<dbReference type="NCBIfam" id="NF033563">
    <property type="entry name" value="transpos_IS30"/>
    <property type="match status" value="1"/>
</dbReference>
<dbReference type="GO" id="GO:0003676">
    <property type="term" value="F:nucleic acid binding"/>
    <property type="evidence" value="ECO:0007669"/>
    <property type="project" value="InterPro"/>
</dbReference>
<reference evidence="2" key="1">
    <citation type="submission" date="2013-08" db="EMBL/GenBank/DDBJ databases">
        <authorList>
            <person name="Mendez C."/>
            <person name="Richter M."/>
            <person name="Ferrer M."/>
            <person name="Sanchez J."/>
        </authorList>
    </citation>
    <scope>NUCLEOTIDE SEQUENCE</scope>
</reference>
<gene>
    <name evidence="2" type="ORF">B1A_09882</name>
</gene>
<dbReference type="InterPro" id="IPR036397">
    <property type="entry name" value="RNaseH_sf"/>
</dbReference>
<dbReference type="GO" id="GO:0015074">
    <property type="term" value="P:DNA integration"/>
    <property type="evidence" value="ECO:0007669"/>
    <property type="project" value="InterPro"/>
</dbReference>
<dbReference type="InterPro" id="IPR053392">
    <property type="entry name" value="Transposase_IS30-like"/>
</dbReference>
<dbReference type="PROSITE" id="PS50994">
    <property type="entry name" value="INTEGRASE"/>
    <property type="match status" value="1"/>
</dbReference>
<accession>T1AU53</accession>
<dbReference type="EMBL" id="AUZX01007037">
    <property type="protein sequence ID" value="EQD60977.1"/>
    <property type="molecule type" value="Genomic_DNA"/>
</dbReference>
<dbReference type="GO" id="GO:0032196">
    <property type="term" value="P:transposition"/>
    <property type="evidence" value="ECO:0007669"/>
    <property type="project" value="TreeGrafter"/>
</dbReference>
<dbReference type="InterPro" id="IPR001584">
    <property type="entry name" value="Integrase_cat-core"/>
</dbReference>
<dbReference type="GO" id="GO:0004803">
    <property type="term" value="F:transposase activity"/>
    <property type="evidence" value="ECO:0007669"/>
    <property type="project" value="TreeGrafter"/>
</dbReference>
<dbReference type="InterPro" id="IPR012337">
    <property type="entry name" value="RNaseH-like_sf"/>
</dbReference>
<dbReference type="AlphaFoldDB" id="T1AU53"/>
<feature type="domain" description="Integrase catalytic" evidence="1">
    <location>
        <begin position="1"/>
        <end position="114"/>
    </location>
</feature>
<proteinExistence type="predicted"/>
<dbReference type="Gene3D" id="3.30.420.10">
    <property type="entry name" value="Ribonuclease H-like superfamily/Ribonuclease H"/>
    <property type="match status" value="1"/>
</dbReference>
<dbReference type="PANTHER" id="PTHR10948:SF23">
    <property type="entry name" value="TRANSPOSASE INSI FOR INSERTION SEQUENCE ELEMENT IS30A-RELATED"/>
    <property type="match status" value="1"/>
</dbReference>
<reference evidence="2" key="2">
    <citation type="journal article" date="2014" name="ISME J.">
        <title>Microbial stratification in low pH oxic and suboxic macroscopic growths along an acid mine drainage.</title>
        <authorList>
            <person name="Mendez-Garcia C."/>
            <person name="Mesa V."/>
            <person name="Sprenger R.R."/>
            <person name="Richter M."/>
            <person name="Diez M.S."/>
            <person name="Solano J."/>
            <person name="Bargiela R."/>
            <person name="Golyshina O.V."/>
            <person name="Manteca A."/>
            <person name="Ramos J.L."/>
            <person name="Gallego J.R."/>
            <person name="Llorente I."/>
            <person name="Martins Dos Santos V.A."/>
            <person name="Jensen O.N."/>
            <person name="Pelaez A.I."/>
            <person name="Sanchez J."/>
            <person name="Ferrer M."/>
        </authorList>
    </citation>
    <scope>NUCLEOTIDE SEQUENCE</scope>
</reference>
<evidence type="ECO:0000259" key="1">
    <source>
        <dbReference type="PROSITE" id="PS50994"/>
    </source>
</evidence>
<sequence length="116" mass="13208">MPETRCSGGVVCGLEQIPSHLLSSITFDQGSEWACWETIAATYGIDIWFCDPHSPWQRGQVENLNRQWRWWFPRGTDLSIVPQAEADHAASIINNQRRRSLGYQSPAFLYNAAIVQ</sequence>
<organism evidence="2">
    <name type="scientific">mine drainage metagenome</name>
    <dbReference type="NCBI Taxonomy" id="410659"/>
    <lineage>
        <taxon>unclassified sequences</taxon>
        <taxon>metagenomes</taxon>
        <taxon>ecological metagenomes</taxon>
    </lineage>
</organism>
<protein>
    <submittedName>
        <fullName evidence="2">Transposase</fullName>
    </submittedName>
</protein>